<keyword evidence="2" id="KW-1185">Reference proteome</keyword>
<organism evidence="1 2">
    <name type="scientific">Coffea canephora</name>
    <name type="common">Robusta coffee</name>
    <dbReference type="NCBI Taxonomy" id="49390"/>
    <lineage>
        <taxon>Eukaryota</taxon>
        <taxon>Viridiplantae</taxon>
        <taxon>Streptophyta</taxon>
        <taxon>Embryophyta</taxon>
        <taxon>Tracheophyta</taxon>
        <taxon>Spermatophyta</taxon>
        <taxon>Magnoliopsida</taxon>
        <taxon>eudicotyledons</taxon>
        <taxon>Gunneridae</taxon>
        <taxon>Pentapetalae</taxon>
        <taxon>asterids</taxon>
        <taxon>lamiids</taxon>
        <taxon>Gentianales</taxon>
        <taxon>Rubiaceae</taxon>
        <taxon>Ixoroideae</taxon>
        <taxon>Gardenieae complex</taxon>
        <taxon>Bertiereae - Coffeeae clade</taxon>
        <taxon>Coffeeae</taxon>
        <taxon>Coffea</taxon>
    </lineage>
</organism>
<evidence type="ECO:0000313" key="1">
    <source>
        <dbReference type="EMBL" id="CDP01673.1"/>
    </source>
</evidence>
<evidence type="ECO:0000313" key="2">
    <source>
        <dbReference type="Proteomes" id="UP000295252"/>
    </source>
</evidence>
<proteinExistence type="predicted"/>
<name>A0A068U267_COFCA</name>
<protein>
    <submittedName>
        <fullName evidence="1">Uncharacterized protein</fullName>
    </submittedName>
</protein>
<dbReference type="Proteomes" id="UP000295252">
    <property type="component" value="Chromosome IX"/>
</dbReference>
<accession>A0A068U267</accession>
<dbReference type="Gramene" id="CDP01673">
    <property type="protein sequence ID" value="CDP01673"/>
    <property type="gene ID" value="GSCOC_T00036803001"/>
</dbReference>
<dbReference type="EMBL" id="HG739091">
    <property type="protein sequence ID" value="CDP01673.1"/>
    <property type="molecule type" value="Genomic_DNA"/>
</dbReference>
<sequence length="68" mass="7797">MAMTKICLMPTHFSRSNLVNLKVPSTFADQNAEENSGCSKYNLFNSKYKGCLYSVWSQVLLMILHYTK</sequence>
<reference evidence="2" key="1">
    <citation type="journal article" date="2014" name="Science">
        <title>The coffee genome provides insight into the convergent evolution of caffeine biosynthesis.</title>
        <authorList>
            <person name="Denoeud F."/>
            <person name="Carretero-Paulet L."/>
            <person name="Dereeper A."/>
            <person name="Droc G."/>
            <person name="Guyot R."/>
            <person name="Pietrella M."/>
            <person name="Zheng C."/>
            <person name="Alberti A."/>
            <person name="Anthony F."/>
            <person name="Aprea G."/>
            <person name="Aury J.M."/>
            <person name="Bento P."/>
            <person name="Bernard M."/>
            <person name="Bocs S."/>
            <person name="Campa C."/>
            <person name="Cenci A."/>
            <person name="Combes M.C."/>
            <person name="Crouzillat D."/>
            <person name="Da Silva C."/>
            <person name="Daddiego L."/>
            <person name="De Bellis F."/>
            <person name="Dussert S."/>
            <person name="Garsmeur O."/>
            <person name="Gayraud T."/>
            <person name="Guignon V."/>
            <person name="Jahn K."/>
            <person name="Jamilloux V."/>
            <person name="Joet T."/>
            <person name="Labadie K."/>
            <person name="Lan T."/>
            <person name="Leclercq J."/>
            <person name="Lepelley M."/>
            <person name="Leroy T."/>
            <person name="Li L.T."/>
            <person name="Librado P."/>
            <person name="Lopez L."/>
            <person name="Munoz A."/>
            <person name="Noel B."/>
            <person name="Pallavicini A."/>
            <person name="Perrotta G."/>
            <person name="Poncet V."/>
            <person name="Pot D."/>
            <person name="Priyono X."/>
            <person name="Rigoreau M."/>
            <person name="Rouard M."/>
            <person name="Rozas J."/>
            <person name="Tranchant-Dubreuil C."/>
            <person name="VanBuren R."/>
            <person name="Zhang Q."/>
            <person name="Andrade A.C."/>
            <person name="Argout X."/>
            <person name="Bertrand B."/>
            <person name="de Kochko A."/>
            <person name="Graziosi G."/>
            <person name="Henry R.J."/>
            <person name="Jayarama X."/>
            <person name="Ming R."/>
            <person name="Nagai C."/>
            <person name="Rounsley S."/>
            <person name="Sankoff D."/>
            <person name="Giuliano G."/>
            <person name="Albert V.A."/>
            <person name="Wincker P."/>
            <person name="Lashermes P."/>
        </authorList>
    </citation>
    <scope>NUCLEOTIDE SEQUENCE [LARGE SCALE GENOMIC DNA]</scope>
    <source>
        <strain evidence="2">cv. DH200-94</strain>
    </source>
</reference>
<dbReference type="AlphaFoldDB" id="A0A068U267"/>
<dbReference type="InParanoid" id="A0A068U267"/>
<gene>
    <name evidence="1" type="ORF">GSCOC_T00036803001</name>
</gene>